<keyword evidence="6 9" id="KW-0057">Aromatic amino acid biosynthesis</keyword>
<evidence type="ECO:0000256" key="9">
    <source>
        <dbReference type="HAMAP-Rule" id="MF_00131"/>
    </source>
</evidence>
<comment type="function">
    <text evidence="1 9">The alpha subunit is responsible for the aldol cleavage of indoleglycerol phosphate to indole and glyceraldehyde 3-phosphate.</text>
</comment>
<evidence type="ECO:0000256" key="2">
    <source>
        <dbReference type="ARBA" id="ARBA00004733"/>
    </source>
</evidence>
<dbReference type="Pfam" id="PF00290">
    <property type="entry name" value="Trp_syntA"/>
    <property type="match status" value="1"/>
</dbReference>
<dbReference type="InterPro" id="IPR011060">
    <property type="entry name" value="RibuloseP-bd_barrel"/>
</dbReference>
<accession>A0A2N5X4L1</accession>
<dbReference type="PANTHER" id="PTHR43406">
    <property type="entry name" value="TRYPTOPHAN SYNTHASE, ALPHA CHAIN"/>
    <property type="match status" value="1"/>
</dbReference>
<dbReference type="CDD" id="cd04724">
    <property type="entry name" value="Tryptophan_synthase_alpha"/>
    <property type="match status" value="1"/>
</dbReference>
<dbReference type="PANTHER" id="PTHR43406:SF1">
    <property type="entry name" value="TRYPTOPHAN SYNTHASE ALPHA CHAIN, CHLOROPLASTIC"/>
    <property type="match status" value="1"/>
</dbReference>
<evidence type="ECO:0000256" key="8">
    <source>
        <dbReference type="ARBA" id="ARBA00049047"/>
    </source>
</evidence>
<comment type="caution">
    <text evidence="11">The sequence shown here is derived from an EMBL/GenBank/DDBJ whole genome shotgun (WGS) entry which is preliminary data.</text>
</comment>
<evidence type="ECO:0000256" key="3">
    <source>
        <dbReference type="ARBA" id="ARBA00011270"/>
    </source>
</evidence>
<comment type="pathway">
    <text evidence="2 9">Amino-acid biosynthesis; L-tryptophan biosynthesis; L-tryptophan from chorismate: step 5/5.</text>
</comment>
<feature type="active site" description="Proton acceptor" evidence="9">
    <location>
        <position position="60"/>
    </location>
</feature>
<comment type="subunit">
    <text evidence="3 9">Tetramer of two alpha and two beta chains.</text>
</comment>
<dbReference type="Proteomes" id="UP000235005">
    <property type="component" value="Unassembled WGS sequence"/>
</dbReference>
<dbReference type="FunFam" id="3.20.20.70:FF:000037">
    <property type="entry name" value="Tryptophan synthase alpha chain"/>
    <property type="match status" value="1"/>
</dbReference>
<dbReference type="AlphaFoldDB" id="A0A2N5X4L1"/>
<evidence type="ECO:0000256" key="6">
    <source>
        <dbReference type="ARBA" id="ARBA00023141"/>
    </source>
</evidence>
<dbReference type="EC" id="4.2.1.20" evidence="9"/>
<dbReference type="UniPathway" id="UPA00035">
    <property type="reaction ID" value="UER00044"/>
</dbReference>
<dbReference type="NCBIfam" id="TIGR00262">
    <property type="entry name" value="trpA"/>
    <property type="match status" value="1"/>
</dbReference>
<dbReference type="Gene3D" id="3.20.20.70">
    <property type="entry name" value="Aldolase class I"/>
    <property type="match status" value="1"/>
</dbReference>
<dbReference type="GO" id="GO:0004834">
    <property type="term" value="F:tryptophan synthase activity"/>
    <property type="evidence" value="ECO:0007669"/>
    <property type="project" value="UniProtKB-UniRule"/>
</dbReference>
<evidence type="ECO:0000256" key="1">
    <source>
        <dbReference type="ARBA" id="ARBA00003365"/>
    </source>
</evidence>
<reference evidence="11 12" key="1">
    <citation type="submission" date="2018-01" db="EMBL/GenBank/DDBJ databases">
        <title>The draft genome sequence of Halioglobus lutimaris HF004.</title>
        <authorList>
            <person name="Du Z.-J."/>
            <person name="Shi M.-J."/>
        </authorList>
    </citation>
    <scope>NUCLEOTIDE SEQUENCE [LARGE SCALE GENOMIC DNA]</scope>
    <source>
        <strain evidence="11 12">HF004</strain>
    </source>
</reference>
<feature type="active site" description="Proton acceptor" evidence="9">
    <location>
        <position position="49"/>
    </location>
</feature>
<dbReference type="HAMAP" id="MF_00131">
    <property type="entry name" value="Trp_synth_alpha"/>
    <property type="match status" value="1"/>
</dbReference>
<keyword evidence="5 9" id="KW-0822">Tryptophan biosynthesis</keyword>
<evidence type="ECO:0000256" key="10">
    <source>
        <dbReference type="RuleBase" id="RU003662"/>
    </source>
</evidence>
<comment type="similarity">
    <text evidence="9 10">Belongs to the TrpA family.</text>
</comment>
<dbReference type="RefSeq" id="WP_101517760.1">
    <property type="nucleotide sequence ID" value="NZ_PKUS01000007.1"/>
</dbReference>
<sequence>MSRIAGRFQELAAQGRKALIPYIVVGDPAPEVTVPLMHALVANGADIIELGVPFSDPMSEGPVIQLAHERALASGTSLRDALAAVRQFRESDTTTPVLLMGYANPVEHMGHAAFADAAAEAGLDALLTVDIPPEEVTGINAELRRVGLDNIFLVAPTTPDARIGRIVDQASGFIYYVSLKGVTGAGHLDVDDVAAHVARIRDRSDLPVAVGFGIKDAQSAASVAGIADGIVVGSALIRAMADKLEAGGDHQAAQQAAVELLKEIRSGVDSTAS</sequence>
<gene>
    <name evidence="9" type="primary">trpA</name>
    <name evidence="11" type="ORF">C0039_07805</name>
</gene>
<evidence type="ECO:0000313" key="12">
    <source>
        <dbReference type="Proteomes" id="UP000235005"/>
    </source>
</evidence>
<proteinExistence type="inferred from homology"/>
<evidence type="ECO:0000256" key="4">
    <source>
        <dbReference type="ARBA" id="ARBA00022605"/>
    </source>
</evidence>
<name>A0A2N5X4L1_9GAMM</name>
<dbReference type="GO" id="GO:0005829">
    <property type="term" value="C:cytosol"/>
    <property type="evidence" value="ECO:0007669"/>
    <property type="project" value="TreeGrafter"/>
</dbReference>
<evidence type="ECO:0000256" key="5">
    <source>
        <dbReference type="ARBA" id="ARBA00022822"/>
    </source>
</evidence>
<comment type="catalytic activity">
    <reaction evidence="8 9">
        <text>(1S,2R)-1-C-(indol-3-yl)glycerol 3-phosphate + L-serine = D-glyceraldehyde 3-phosphate + L-tryptophan + H2O</text>
        <dbReference type="Rhea" id="RHEA:10532"/>
        <dbReference type="ChEBI" id="CHEBI:15377"/>
        <dbReference type="ChEBI" id="CHEBI:33384"/>
        <dbReference type="ChEBI" id="CHEBI:57912"/>
        <dbReference type="ChEBI" id="CHEBI:58866"/>
        <dbReference type="ChEBI" id="CHEBI:59776"/>
        <dbReference type="EC" id="4.2.1.20"/>
    </reaction>
</comment>
<dbReference type="InterPro" id="IPR013785">
    <property type="entry name" value="Aldolase_TIM"/>
</dbReference>
<dbReference type="PROSITE" id="PS00167">
    <property type="entry name" value="TRP_SYNTHASE_ALPHA"/>
    <property type="match status" value="1"/>
</dbReference>
<protein>
    <recommendedName>
        <fullName evidence="9">Tryptophan synthase alpha chain</fullName>
        <ecNumber evidence="9">4.2.1.20</ecNumber>
    </recommendedName>
</protein>
<keyword evidence="4 9" id="KW-0028">Amino-acid biosynthesis</keyword>
<dbReference type="InterPro" id="IPR018204">
    <property type="entry name" value="Trp_synthase_alpha_AS"/>
</dbReference>
<evidence type="ECO:0000313" key="11">
    <source>
        <dbReference type="EMBL" id="PLW69425.1"/>
    </source>
</evidence>
<dbReference type="SUPFAM" id="SSF51366">
    <property type="entry name" value="Ribulose-phoshate binding barrel"/>
    <property type="match status" value="1"/>
</dbReference>
<dbReference type="EMBL" id="PKUS01000007">
    <property type="protein sequence ID" value="PLW69425.1"/>
    <property type="molecule type" value="Genomic_DNA"/>
</dbReference>
<keyword evidence="12" id="KW-1185">Reference proteome</keyword>
<organism evidence="11 12">
    <name type="scientific">Pseudohalioglobus lutimaris</name>
    <dbReference type="NCBI Taxonomy" id="1737061"/>
    <lineage>
        <taxon>Bacteria</taxon>
        <taxon>Pseudomonadati</taxon>
        <taxon>Pseudomonadota</taxon>
        <taxon>Gammaproteobacteria</taxon>
        <taxon>Cellvibrionales</taxon>
        <taxon>Halieaceae</taxon>
        <taxon>Pseudohalioglobus</taxon>
    </lineage>
</organism>
<dbReference type="InterPro" id="IPR002028">
    <property type="entry name" value="Trp_synthase_suA"/>
</dbReference>
<dbReference type="OrthoDB" id="9804578at2"/>
<evidence type="ECO:0000256" key="7">
    <source>
        <dbReference type="ARBA" id="ARBA00023239"/>
    </source>
</evidence>
<keyword evidence="7 9" id="KW-0456">Lyase</keyword>